<feature type="region of interest" description="Disordered" evidence="1">
    <location>
        <begin position="1"/>
        <end position="20"/>
    </location>
</feature>
<dbReference type="EMBL" id="CP021978">
    <property type="protein sequence ID" value="QCD58605.1"/>
    <property type="molecule type" value="Genomic_DNA"/>
</dbReference>
<proteinExistence type="predicted"/>
<dbReference type="Proteomes" id="UP000495940">
    <property type="component" value="Chromosome"/>
</dbReference>
<keyword evidence="3" id="KW-1185">Reference proteome</keyword>
<accession>A0A6G5RKE4</accession>
<evidence type="ECO:0000313" key="3">
    <source>
        <dbReference type="Proteomes" id="UP000495940"/>
    </source>
</evidence>
<reference evidence="2 3" key="1">
    <citation type="submission" date="2017-06" db="EMBL/GenBank/DDBJ databases">
        <title>Complete Genome Sequence of Streptomyces hawaiiensis NRRL 15010 and insights into acyldepsipeptides biosynthesis.</title>
        <authorList>
            <person name="Mariita R.M."/>
            <person name="Sello J.K."/>
        </authorList>
    </citation>
    <scope>NUCLEOTIDE SEQUENCE [LARGE SCALE GENOMIC DNA]</scope>
    <source>
        <strain evidence="2 3">ATCC 12236</strain>
    </source>
</reference>
<evidence type="ECO:0000256" key="1">
    <source>
        <dbReference type="SAM" id="MobiDB-lite"/>
    </source>
</evidence>
<sequence length="134" mass="13987">MGSGAGGEQTLASSPSDKKRAAKYLEEELLPDTQAAARIAEGGGAVQPFYVAPAPPKSLLIKPDTGLKGFSGWALEQGLSDALTVWHGQANRLMGRLQQELNGLHGTKNILQSQDTTVGAQVAGVRLPSSFDGM</sequence>
<gene>
    <name evidence="2" type="ORF">CEB94_29980</name>
</gene>
<dbReference type="AlphaFoldDB" id="A0A6G5RKE4"/>
<dbReference type="KEGG" id="shaw:CEB94_29980"/>
<name>A0A6G5RKE4_9ACTN</name>
<protein>
    <submittedName>
        <fullName evidence="2">Uncharacterized protein</fullName>
    </submittedName>
</protein>
<dbReference type="RefSeq" id="WP_175435077.1">
    <property type="nucleotide sequence ID" value="NZ_CP021978.1"/>
</dbReference>
<organism evidence="2 3">
    <name type="scientific">Streptomyces hawaiiensis</name>
    <dbReference type="NCBI Taxonomy" id="67305"/>
    <lineage>
        <taxon>Bacteria</taxon>
        <taxon>Bacillati</taxon>
        <taxon>Actinomycetota</taxon>
        <taxon>Actinomycetes</taxon>
        <taxon>Kitasatosporales</taxon>
        <taxon>Streptomycetaceae</taxon>
        <taxon>Streptomyces</taxon>
    </lineage>
</organism>
<evidence type="ECO:0000313" key="2">
    <source>
        <dbReference type="EMBL" id="QCD58605.1"/>
    </source>
</evidence>